<sequence length="209" mass="22558">MTADSLIITTLRSGYESQSSTALDASLARGEHLVIHGPSGCGKSSLLKVICGLLPPSKGSIEWEAGKVTVESLPRWRNQINYLPQEAVMGGETIEEVLMLPWSMQATSLAKPETVTCQNVLQALSLEHSLNTEITSLSGGEKQRLAFARALLLDRPIWLMDEPTSALDGNSRDCLISLLNTKDIIAVSVSHDPIWIAAADIEFDMGASL</sequence>
<gene>
    <name evidence="4" type="primary">ybbL</name>
    <name evidence="4" type="ORF">GMA8713_01621</name>
</gene>
<dbReference type="PROSITE" id="PS00211">
    <property type="entry name" value="ABC_TRANSPORTER_1"/>
    <property type="match status" value="1"/>
</dbReference>
<dbReference type="AlphaFoldDB" id="A0A128F3J4"/>
<evidence type="ECO:0000259" key="3">
    <source>
        <dbReference type="PROSITE" id="PS50893"/>
    </source>
</evidence>
<dbReference type="GO" id="GO:0005524">
    <property type="term" value="F:ATP binding"/>
    <property type="evidence" value="ECO:0007669"/>
    <property type="project" value="UniProtKB-KW"/>
</dbReference>
<keyword evidence="1" id="KW-0547">Nucleotide-binding</keyword>
<dbReference type="PANTHER" id="PTHR43119:SF1">
    <property type="entry name" value="ABC TRANSPORTER DOMAIN-CONTAINING PROTEIN"/>
    <property type="match status" value="1"/>
</dbReference>
<dbReference type="InterPro" id="IPR027417">
    <property type="entry name" value="P-loop_NTPase"/>
</dbReference>
<organism evidence="4 5">
    <name type="scientific">Grimontia marina</name>
    <dbReference type="NCBI Taxonomy" id="646534"/>
    <lineage>
        <taxon>Bacteria</taxon>
        <taxon>Pseudomonadati</taxon>
        <taxon>Pseudomonadota</taxon>
        <taxon>Gammaproteobacteria</taxon>
        <taxon>Vibrionales</taxon>
        <taxon>Vibrionaceae</taxon>
        <taxon>Grimontia</taxon>
    </lineage>
</organism>
<dbReference type="EMBL" id="FIZY01000011">
    <property type="protein sequence ID" value="CZF80841.1"/>
    <property type="molecule type" value="Genomic_DNA"/>
</dbReference>
<protein>
    <submittedName>
        <fullName evidence="4">Putative ABC transporter ATP-binding protein YbbL</fullName>
    </submittedName>
</protein>
<evidence type="ECO:0000256" key="2">
    <source>
        <dbReference type="ARBA" id="ARBA00022840"/>
    </source>
</evidence>
<dbReference type="InterPro" id="IPR003593">
    <property type="entry name" value="AAA+_ATPase"/>
</dbReference>
<keyword evidence="2 4" id="KW-0067">ATP-binding</keyword>
<dbReference type="GO" id="GO:0016887">
    <property type="term" value="F:ATP hydrolysis activity"/>
    <property type="evidence" value="ECO:0007669"/>
    <property type="project" value="InterPro"/>
</dbReference>
<dbReference type="InterPro" id="IPR003439">
    <property type="entry name" value="ABC_transporter-like_ATP-bd"/>
</dbReference>
<dbReference type="Pfam" id="PF00005">
    <property type="entry name" value="ABC_tran"/>
    <property type="match status" value="1"/>
</dbReference>
<dbReference type="SUPFAM" id="SSF52540">
    <property type="entry name" value="P-loop containing nucleoside triphosphate hydrolases"/>
    <property type="match status" value="1"/>
</dbReference>
<dbReference type="PANTHER" id="PTHR43119">
    <property type="entry name" value="ABC TRANSPORT PROTEIN ATP-BINDING COMPONENT-RELATED"/>
    <property type="match status" value="1"/>
</dbReference>
<dbReference type="SMART" id="SM00382">
    <property type="entry name" value="AAA"/>
    <property type="match status" value="1"/>
</dbReference>
<proteinExistence type="predicted"/>
<keyword evidence="5" id="KW-1185">Reference proteome</keyword>
<dbReference type="RefSeq" id="WP_062707666.1">
    <property type="nucleotide sequence ID" value="NZ_CAWRCI010000011.1"/>
</dbReference>
<dbReference type="Proteomes" id="UP000073601">
    <property type="component" value="Unassembled WGS sequence"/>
</dbReference>
<dbReference type="InterPro" id="IPR017871">
    <property type="entry name" value="ABC_transporter-like_CS"/>
</dbReference>
<evidence type="ECO:0000256" key="1">
    <source>
        <dbReference type="ARBA" id="ARBA00022741"/>
    </source>
</evidence>
<evidence type="ECO:0000313" key="4">
    <source>
        <dbReference type="EMBL" id="CZF80841.1"/>
    </source>
</evidence>
<dbReference type="Gene3D" id="3.40.50.300">
    <property type="entry name" value="P-loop containing nucleotide triphosphate hydrolases"/>
    <property type="match status" value="1"/>
</dbReference>
<feature type="domain" description="ABC transporter" evidence="3">
    <location>
        <begin position="1"/>
        <end position="209"/>
    </location>
</feature>
<reference evidence="5" key="1">
    <citation type="submission" date="2016-02" db="EMBL/GenBank/DDBJ databases">
        <authorList>
            <person name="Rodrigo-Torres Lidia"/>
            <person name="Arahal R.David."/>
        </authorList>
    </citation>
    <scope>NUCLEOTIDE SEQUENCE [LARGE SCALE GENOMIC DNA]</scope>
    <source>
        <strain evidence="5">CECT 8713</strain>
    </source>
</reference>
<dbReference type="OrthoDB" id="4408248at2"/>
<name>A0A128F3J4_9GAMM</name>
<dbReference type="PROSITE" id="PS50893">
    <property type="entry name" value="ABC_TRANSPORTER_2"/>
    <property type="match status" value="1"/>
</dbReference>
<evidence type="ECO:0000313" key="5">
    <source>
        <dbReference type="Proteomes" id="UP000073601"/>
    </source>
</evidence>
<accession>A0A128F3J4</accession>